<evidence type="ECO:0000313" key="4">
    <source>
        <dbReference type="Proteomes" id="UP000095751"/>
    </source>
</evidence>
<proteinExistence type="predicted"/>
<dbReference type="EMBL" id="KV784363">
    <property type="protein sequence ID" value="OEU13099.1"/>
    <property type="molecule type" value="Genomic_DNA"/>
</dbReference>
<evidence type="ECO:0000313" key="3">
    <source>
        <dbReference type="EMBL" id="OEU13099.1"/>
    </source>
</evidence>
<dbReference type="KEGG" id="fcy:FRACYDRAFT_243645"/>
<evidence type="ECO:0000256" key="1">
    <source>
        <dbReference type="ARBA" id="ARBA00001962"/>
    </source>
</evidence>
<name>A0A1E7F4N7_9STRA</name>
<keyword evidence="4" id="KW-1185">Reference proteome</keyword>
<comment type="cofactor">
    <cofactor evidence="1">
        <name>Fe cation</name>
        <dbReference type="ChEBI" id="CHEBI:24875"/>
    </cofactor>
</comment>
<protein>
    <recommendedName>
        <fullName evidence="5">Phytanoyl-CoA dioxygenase</fullName>
    </recommendedName>
</protein>
<gene>
    <name evidence="3" type="ORF">FRACYDRAFT_243645</name>
</gene>
<dbReference type="PANTHER" id="PTHR20883:SF46">
    <property type="entry name" value="PHYTANOYL-COA HYDROXYLASE"/>
    <property type="match status" value="1"/>
</dbReference>
<dbReference type="Pfam" id="PF05721">
    <property type="entry name" value="PhyH"/>
    <property type="match status" value="1"/>
</dbReference>
<reference evidence="3 4" key="1">
    <citation type="submission" date="2016-09" db="EMBL/GenBank/DDBJ databases">
        <title>Extensive genetic diversity and differential bi-allelic expression allows diatom success in the polar Southern Ocean.</title>
        <authorList>
            <consortium name="DOE Joint Genome Institute"/>
            <person name="Mock T."/>
            <person name="Otillar R.P."/>
            <person name="Strauss J."/>
            <person name="Dupont C."/>
            <person name="Frickenhaus S."/>
            <person name="Maumus F."/>
            <person name="Mcmullan M."/>
            <person name="Sanges R."/>
            <person name="Schmutz J."/>
            <person name="Toseland A."/>
            <person name="Valas R."/>
            <person name="Veluchamy A."/>
            <person name="Ward B.J."/>
            <person name="Allen A."/>
            <person name="Barry K."/>
            <person name="Falciatore A."/>
            <person name="Ferrante M."/>
            <person name="Fortunato A.E."/>
            <person name="Gloeckner G."/>
            <person name="Gruber A."/>
            <person name="Hipkin R."/>
            <person name="Janech M."/>
            <person name="Kroth P."/>
            <person name="Leese F."/>
            <person name="Lindquist E."/>
            <person name="Lyon B.R."/>
            <person name="Martin J."/>
            <person name="Mayer C."/>
            <person name="Parker M."/>
            <person name="Quesneville H."/>
            <person name="Raymond J."/>
            <person name="Uhlig C."/>
            <person name="Valentin K.U."/>
            <person name="Worden A.Z."/>
            <person name="Armbrust E.V."/>
            <person name="Bowler C."/>
            <person name="Green B."/>
            <person name="Moulton V."/>
            <person name="Van Oosterhout C."/>
            <person name="Grigoriev I."/>
        </authorList>
    </citation>
    <scope>NUCLEOTIDE SEQUENCE [LARGE SCALE GENOMIC DNA]</scope>
    <source>
        <strain evidence="3 4">CCMP1102</strain>
    </source>
</reference>
<dbReference type="Gene3D" id="2.60.120.620">
    <property type="entry name" value="q2cbj1_9rhob like domain"/>
    <property type="match status" value="1"/>
</dbReference>
<sequence length="385" mass="43413">MQESFDRDGVIAIRGLLDLDLLRLIDYTTADIISKEKEKIKAKEKKKPKLLTGRKKTPKQFFTVNQGAIFSSFSSPIDDENNSTSTASTSPDIVSPFIKIAMLSKIPRVVANLLHFDSDSDETCGSAKSNKTLRILRDIFLAKDEEEYICGYHVDDTGFWPALVENPGEPIGINAWVALDDMPIENGGGFALAVGSHSASWREEAYNLTGSTHCFPDGGFQSSRDVLQNRPGNGTCNIQHTAPHIHRRMEETKRVYDIKFGDVIFHTRWLFHRTIPFHRNIVSQRLANEEDPLLYRRYSIRYGPGETSIIPPGWSTEPSAISEEKNGGRSADDVARLDAAWYPRVWPSISDVELEQMKLLASERLPTALEQSDQRKRVTRPRAKH</sequence>
<accession>A0A1E7F4N7</accession>
<organism evidence="3 4">
    <name type="scientific">Fragilariopsis cylindrus CCMP1102</name>
    <dbReference type="NCBI Taxonomy" id="635003"/>
    <lineage>
        <taxon>Eukaryota</taxon>
        <taxon>Sar</taxon>
        <taxon>Stramenopiles</taxon>
        <taxon>Ochrophyta</taxon>
        <taxon>Bacillariophyta</taxon>
        <taxon>Bacillariophyceae</taxon>
        <taxon>Bacillariophycidae</taxon>
        <taxon>Bacillariales</taxon>
        <taxon>Bacillariaceae</taxon>
        <taxon>Fragilariopsis</taxon>
    </lineage>
</organism>
<dbReference type="PANTHER" id="PTHR20883">
    <property type="entry name" value="PHYTANOYL-COA DIOXYGENASE DOMAIN CONTAINING 1"/>
    <property type="match status" value="1"/>
</dbReference>
<feature type="region of interest" description="Disordered" evidence="2">
    <location>
        <begin position="309"/>
        <end position="329"/>
    </location>
</feature>
<dbReference type="AlphaFoldDB" id="A0A1E7F4N7"/>
<evidence type="ECO:0000256" key="2">
    <source>
        <dbReference type="SAM" id="MobiDB-lite"/>
    </source>
</evidence>
<dbReference type="Proteomes" id="UP000095751">
    <property type="component" value="Unassembled WGS sequence"/>
</dbReference>
<dbReference type="InterPro" id="IPR008775">
    <property type="entry name" value="Phytyl_CoA_dOase-like"/>
</dbReference>
<evidence type="ECO:0008006" key="5">
    <source>
        <dbReference type="Google" id="ProtNLM"/>
    </source>
</evidence>
<dbReference type="InParanoid" id="A0A1E7F4N7"/>
<dbReference type="SUPFAM" id="SSF51197">
    <property type="entry name" value="Clavaminate synthase-like"/>
    <property type="match status" value="1"/>
</dbReference>
<dbReference type="OrthoDB" id="39587at2759"/>